<dbReference type="Proteomes" id="UP000887569">
    <property type="component" value="Unplaced"/>
</dbReference>
<name>A0A915AE39_PARUN</name>
<evidence type="ECO:0000313" key="1">
    <source>
        <dbReference type="Proteomes" id="UP000887569"/>
    </source>
</evidence>
<reference evidence="2" key="1">
    <citation type="submission" date="2022-11" db="UniProtKB">
        <authorList>
            <consortium name="WormBaseParasite"/>
        </authorList>
    </citation>
    <scope>IDENTIFICATION</scope>
</reference>
<accession>A0A915AE39</accession>
<proteinExistence type="predicted"/>
<keyword evidence="1" id="KW-1185">Reference proteome</keyword>
<protein>
    <submittedName>
        <fullName evidence="2">Uncharacterized protein</fullName>
    </submittedName>
</protein>
<evidence type="ECO:0000313" key="2">
    <source>
        <dbReference type="WBParaSite" id="PgR006_g037_t01"/>
    </source>
</evidence>
<sequence>HPSVSAVLPHCSTNLSELTMFTSCILSESGYESPIGCFSPESFNNSETAIFAGPSSCQFRSSQTSTPIRRNACKSLFFDDGTHQRIRTKDIAVQTSSVDVETAKAIACRLRQMADAFDEEFCNLFAEKSRWSLEPLICALITFILTAFE</sequence>
<organism evidence="1 2">
    <name type="scientific">Parascaris univalens</name>
    <name type="common">Nematode worm</name>
    <dbReference type="NCBI Taxonomy" id="6257"/>
    <lineage>
        <taxon>Eukaryota</taxon>
        <taxon>Metazoa</taxon>
        <taxon>Ecdysozoa</taxon>
        <taxon>Nematoda</taxon>
        <taxon>Chromadorea</taxon>
        <taxon>Rhabditida</taxon>
        <taxon>Spirurina</taxon>
        <taxon>Ascaridomorpha</taxon>
        <taxon>Ascaridoidea</taxon>
        <taxon>Ascarididae</taxon>
        <taxon>Parascaris</taxon>
    </lineage>
</organism>
<dbReference type="WBParaSite" id="PgR006_g037_t01">
    <property type="protein sequence ID" value="PgR006_g037_t01"/>
    <property type="gene ID" value="PgR006_g037"/>
</dbReference>
<dbReference type="AlphaFoldDB" id="A0A915AE39"/>